<dbReference type="GO" id="GO:0003756">
    <property type="term" value="F:protein disulfide isomerase activity"/>
    <property type="evidence" value="ECO:0007669"/>
    <property type="project" value="UniProtKB-EC"/>
</dbReference>
<dbReference type="EC" id="5.3.4.1" evidence="4 13"/>
<feature type="chain" id="PRO_5031598437" description="Protein disulfide-isomerase" evidence="13">
    <location>
        <begin position="30"/>
        <end position="485"/>
    </location>
</feature>
<dbReference type="GO" id="GO:0005788">
    <property type="term" value="C:endoplasmic reticulum lumen"/>
    <property type="evidence" value="ECO:0007669"/>
    <property type="project" value="UniProtKB-SubCell"/>
</dbReference>
<dbReference type="CDD" id="cd02995">
    <property type="entry name" value="PDI_a_PDI_a'_C"/>
    <property type="match status" value="1"/>
</dbReference>
<evidence type="ECO:0000256" key="7">
    <source>
        <dbReference type="ARBA" id="ARBA00022824"/>
    </source>
</evidence>
<reference evidence="15" key="1">
    <citation type="submission" date="2021-01" db="EMBL/GenBank/DDBJ databases">
        <authorList>
            <person name="Corre E."/>
            <person name="Pelletier E."/>
            <person name="Niang G."/>
            <person name="Scheremetjew M."/>
            <person name="Finn R."/>
            <person name="Kale V."/>
            <person name="Holt S."/>
            <person name="Cochrane G."/>
            <person name="Meng A."/>
            <person name="Brown T."/>
            <person name="Cohen L."/>
        </authorList>
    </citation>
    <scope>NUCLEOTIDE SEQUENCE</scope>
    <source>
        <strain evidence="15">RCC733</strain>
    </source>
</reference>
<dbReference type="PANTHER" id="PTHR18929:SF132">
    <property type="entry name" value="PROTEIN DISULFIDE-ISOMERASE A3"/>
    <property type="match status" value="1"/>
</dbReference>
<keyword evidence="8 11" id="KW-1015">Disulfide bond</keyword>
<evidence type="ECO:0000313" key="15">
    <source>
        <dbReference type="EMBL" id="CAD9393894.1"/>
    </source>
</evidence>
<proteinExistence type="inferred from homology"/>
<dbReference type="CDD" id="cd02981">
    <property type="entry name" value="PDI_b_family"/>
    <property type="match status" value="1"/>
</dbReference>
<evidence type="ECO:0000256" key="10">
    <source>
        <dbReference type="ARBA" id="ARBA00023284"/>
    </source>
</evidence>
<accession>A0A7S2BDP2</accession>
<evidence type="ECO:0000256" key="3">
    <source>
        <dbReference type="ARBA" id="ARBA00006347"/>
    </source>
</evidence>
<dbReference type="PRINTS" id="PR00421">
    <property type="entry name" value="THIOREDOXIN"/>
</dbReference>
<comment type="similarity">
    <text evidence="3 12">Belongs to the protein disulfide isomerase family.</text>
</comment>
<keyword evidence="10 11" id="KW-0676">Redox-active center</keyword>
<feature type="disulfide bond" description="Redox-active" evidence="11">
    <location>
        <begin position="403"/>
        <end position="406"/>
    </location>
</feature>
<dbReference type="InterPro" id="IPR017937">
    <property type="entry name" value="Thioredoxin_CS"/>
</dbReference>
<feature type="domain" description="Thioredoxin" evidence="14">
    <location>
        <begin position="354"/>
        <end position="482"/>
    </location>
</feature>
<keyword evidence="7" id="KW-0256">Endoplasmic reticulum</keyword>
<dbReference type="CDD" id="cd02982">
    <property type="entry name" value="PDI_b'_family"/>
    <property type="match status" value="1"/>
</dbReference>
<feature type="disulfide bond" description="Redox-active" evidence="11">
    <location>
        <begin position="59"/>
        <end position="62"/>
    </location>
</feature>
<name>A0A7S2BDP2_9CHLO</name>
<sequence length="485" mass="53776">MMTISSMFMSKSLLCALIALSAFSAVASAEDVVTLTGKNFDEWTSAQDFAVVEFYAPWCGHCKKLAPEYEKAAGILKKENPPILLAKVDATEEENKELGTKFGIRGFPTMKIFRKGAAPEDYNGPREADGIVDYVKKMSGPAASLLATKKEVDAFLAENDAALLGVFSGEKDEALATFLTTANVFREDGGFAYVFDEKVLPTKGTKAGAKAHLYKKYDNEYDAFEGSIESEALKEFFTEKSTPLVVTFDQDPKNRARMNKVFSSEKPKMLAFVDFASKEDEMRRVLTEQAPKYKEHVNILIADFKDNDRAMEFFGLSKDSKKATVVIHSMADNKKYVQEVEGDFSKVATFMQGFADGKLEPHVKSEPIPDKNNDPVYVLVAKEFEKVMGSGKDVMVEFYAPWCGHCKKLAPIYDEVGTEFKSNDKVLVAKFDATANDVPDAAFNVKGFPTLYFKNGKTGEISQYEGAREKDALVKYIKEKGAFAA</sequence>
<evidence type="ECO:0000256" key="8">
    <source>
        <dbReference type="ARBA" id="ARBA00023157"/>
    </source>
</evidence>
<dbReference type="GO" id="GO:0006457">
    <property type="term" value="P:protein folding"/>
    <property type="evidence" value="ECO:0007669"/>
    <property type="project" value="TreeGrafter"/>
</dbReference>
<dbReference type="Gene3D" id="3.40.30.10">
    <property type="entry name" value="Glutaredoxin"/>
    <property type="match status" value="4"/>
</dbReference>
<organism evidence="15">
    <name type="scientific">Pycnococcus provasolii</name>
    <dbReference type="NCBI Taxonomy" id="41880"/>
    <lineage>
        <taxon>Eukaryota</taxon>
        <taxon>Viridiplantae</taxon>
        <taxon>Chlorophyta</taxon>
        <taxon>Pseudoscourfieldiophyceae</taxon>
        <taxon>Pseudoscourfieldiales</taxon>
        <taxon>Pycnococcaceae</taxon>
        <taxon>Pycnococcus</taxon>
    </lineage>
</organism>
<dbReference type="NCBIfam" id="TIGR01130">
    <property type="entry name" value="ER_PDI_fam"/>
    <property type="match status" value="1"/>
</dbReference>
<evidence type="ECO:0000256" key="2">
    <source>
        <dbReference type="ARBA" id="ARBA00004319"/>
    </source>
</evidence>
<evidence type="ECO:0000256" key="9">
    <source>
        <dbReference type="ARBA" id="ARBA00023235"/>
    </source>
</evidence>
<comment type="subcellular location">
    <subcellularLocation>
        <location evidence="2">Endoplasmic reticulum lumen</location>
    </subcellularLocation>
</comment>
<keyword evidence="6" id="KW-0677">Repeat</keyword>
<dbReference type="InterPro" id="IPR013766">
    <property type="entry name" value="Thioredoxin_domain"/>
</dbReference>
<protein>
    <recommendedName>
        <fullName evidence="4 13">Protein disulfide-isomerase</fullName>
        <ecNumber evidence="4 13">5.3.4.1</ecNumber>
    </recommendedName>
</protein>
<dbReference type="SUPFAM" id="SSF52833">
    <property type="entry name" value="Thioredoxin-like"/>
    <property type="match status" value="4"/>
</dbReference>
<dbReference type="Pfam" id="PF13848">
    <property type="entry name" value="Thioredoxin_6"/>
    <property type="match status" value="1"/>
</dbReference>
<feature type="signal peptide" evidence="13">
    <location>
        <begin position="1"/>
        <end position="29"/>
    </location>
</feature>
<evidence type="ECO:0000256" key="4">
    <source>
        <dbReference type="ARBA" id="ARBA00012723"/>
    </source>
</evidence>
<dbReference type="InterPro" id="IPR036249">
    <property type="entry name" value="Thioredoxin-like_sf"/>
</dbReference>
<gene>
    <name evidence="15" type="ORF">PPRO1471_LOCUS8315</name>
</gene>
<feature type="domain" description="Thioredoxin" evidence="14">
    <location>
        <begin position="21"/>
        <end position="140"/>
    </location>
</feature>
<dbReference type="EMBL" id="HBGR01012494">
    <property type="protein sequence ID" value="CAD9393894.1"/>
    <property type="molecule type" value="Transcribed_RNA"/>
</dbReference>
<evidence type="ECO:0000256" key="13">
    <source>
        <dbReference type="RuleBase" id="RU361130"/>
    </source>
</evidence>
<evidence type="ECO:0000256" key="1">
    <source>
        <dbReference type="ARBA" id="ARBA00001182"/>
    </source>
</evidence>
<dbReference type="Pfam" id="PF00085">
    <property type="entry name" value="Thioredoxin"/>
    <property type="match status" value="2"/>
</dbReference>
<dbReference type="PANTHER" id="PTHR18929">
    <property type="entry name" value="PROTEIN DISULFIDE ISOMERASE"/>
    <property type="match status" value="1"/>
</dbReference>
<dbReference type="AlphaFoldDB" id="A0A7S2BDP2"/>
<dbReference type="PROSITE" id="PS00194">
    <property type="entry name" value="THIOREDOXIN_1"/>
    <property type="match status" value="2"/>
</dbReference>
<dbReference type="NCBIfam" id="TIGR01126">
    <property type="entry name" value="pdi_dom"/>
    <property type="match status" value="2"/>
</dbReference>
<dbReference type="FunFam" id="3.40.30.10:FF:000107">
    <property type="entry name" value="Protein disulfide-isomerase 5-2"/>
    <property type="match status" value="1"/>
</dbReference>
<dbReference type="PROSITE" id="PS51354">
    <property type="entry name" value="GLUTAREDOXIN_2"/>
    <property type="match status" value="1"/>
</dbReference>
<dbReference type="PROSITE" id="PS51352">
    <property type="entry name" value="THIOREDOXIN_2"/>
    <property type="match status" value="2"/>
</dbReference>
<dbReference type="InterPro" id="IPR005792">
    <property type="entry name" value="Prot_disulphide_isomerase"/>
</dbReference>
<evidence type="ECO:0000256" key="6">
    <source>
        <dbReference type="ARBA" id="ARBA00022737"/>
    </source>
</evidence>
<dbReference type="InterPro" id="IPR005788">
    <property type="entry name" value="PDI_thioredoxin-like_dom"/>
</dbReference>
<comment type="catalytic activity">
    <reaction evidence="1 13">
        <text>Catalyzes the rearrangement of -S-S- bonds in proteins.</text>
        <dbReference type="EC" id="5.3.4.1"/>
    </reaction>
</comment>
<dbReference type="CDD" id="cd02961">
    <property type="entry name" value="PDI_a_family"/>
    <property type="match status" value="1"/>
</dbReference>
<keyword evidence="9 13" id="KW-0413">Isomerase</keyword>
<evidence type="ECO:0000259" key="14">
    <source>
        <dbReference type="PROSITE" id="PS51352"/>
    </source>
</evidence>
<evidence type="ECO:0000256" key="5">
    <source>
        <dbReference type="ARBA" id="ARBA00022729"/>
    </source>
</evidence>
<dbReference type="GO" id="GO:0034976">
    <property type="term" value="P:response to endoplasmic reticulum stress"/>
    <property type="evidence" value="ECO:0007669"/>
    <property type="project" value="TreeGrafter"/>
</dbReference>
<evidence type="ECO:0000256" key="11">
    <source>
        <dbReference type="PIRSR" id="PIRSR605792-51"/>
    </source>
</evidence>
<keyword evidence="5 13" id="KW-0732">Signal</keyword>
<evidence type="ECO:0000256" key="12">
    <source>
        <dbReference type="RuleBase" id="RU004208"/>
    </source>
</evidence>